<keyword evidence="9" id="KW-1185">Reference proteome</keyword>
<organism evidence="8 9">
    <name type="scientific">Prescottella agglutinans</name>
    <dbReference type="NCBI Taxonomy" id="1644129"/>
    <lineage>
        <taxon>Bacteria</taxon>
        <taxon>Bacillati</taxon>
        <taxon>Actinomycetota</taxon>
        <taxon>Actinomycetes</taxon>
        <taxon>Mycobacteriales</taxon>
        <taxon>Nocardiaceae</taxon>
        <taxon>Prescottella</taxon>
    </lineage>
</organism>
<dbReference type="InterPro" id="IPR001959">
    <property type="entry name" value="Transposase"/>
</dbReference>
<feature type="compositionally biased region" description="Basic residues" evidence="5">
    <location>
        <begin position="234"/>
        <end position="245"/>
    </location>
</feature>
<evidence type="ECO:0000313" key="9">
    <source>
        <dbReference type="Proteomes" id="UP001160334"/>
    </source>
</evidence>
<keyword evidence="2" id="KW-0815">Transposition</keyword>
<keyword evidence="4" id="KW-0233">DNA recombination</keyword>
<gene>
    <name evidence="8" type="ORF">M2280_003106</name>
</gene>
<evidence type="ECO:0000259" key="7">
    <source>
        <dbReference type="Pfam" id="PF07282"/>
    </source>
</evidence>
<comment type="caution">
    <text evidence="8">The sequence shown here is derived from an EMBL/GenBank/DDBJ whole genome shotgun (WGS) entry which is preliminary data.</text>
</comment>
<comment type="similarity">
    <text evidence="1">In the C-terminal section; belongs to the transposase 35 family.</text>
</comment>
<dbReference type="Pfam" id="PF07282">
    <property type="entry name" value="Cas12f1-like_TNB"/>
    <property type="match status" value="1"/>
</dbReference>
<evidence type="ECO:0000256" key="4">
    <source>
        <dbReference type="ARBA" id="ARBA00023172"/>
    </source>
</evidence>
<protein>
    <submittedName>
        <fullName evidence="8">Transposase</fullName>
    </submittedName>
</protein>
<proteinExistence type="inferred from homology"/>
<evidence type="ECO:0000259" key="6">
    <source>
        <dbReference type="Pfam" id="PF01385"/>
    </source>
</evidence>
<dbReference type="InterPro" id="IPR010095">
    <property type="entry name" value="Cas12f1-like_TNB"/>
</dbReference>
<evidence type="ECO:0000256" key="1">
    <source>
        <dbReference type="ARBA" id="ARBA00008761"/>
    </source>
</evidence>
<feature type="region of interest" description="Disordered" evidence="5">
    <location>
        <begin position="234"/>
        <end position="254"/>
    </location>
</feature>
<evidence type="ECO:0000256" key="2">
    <source>
        <dbReference type="ARBA" id="ARBA00022578"/>
    </source>
</evidence>
<accession>A0ABT6MC40</accession>
<keyword evidence="3" id="KW-0238">DNA-binding</keyword>
<dbReference type="Pfam" id="PF01385">
    <property type="entry name" value="OrfB_IS605"/>
    <property type="match status" value="1"/>
</dbReference>
<dbReference type="EMBL" id="JARXVC010000007">
    <property type="protein sequence ID" value="MDH6281884.1"/>
    <property type="molecule type" value="Genomic_DNA"/>
</dbReference>
<feature type="domain" description="Cas12f1-like TNB" evidence="7">
    <location>
        <begin position="319"/>
        <end position="376"/>
    </location>
</feature>
<evidence type="ECO:0000256" key="5">
    <source>
        <dbReference type="SAM" id="MobiDB-lite"/>
    </source>
</evidence>
<evidence type="ECO:0000256" key="3">
    <source>
        <dbReference type="ARBA" id="ARBA00023125"/>
    </source>
</evidence>
<feature type="domain" description="Probable transposase IS891/IS1136/IS1341" evidence="6">
    <location>
        <begin position="181"/>
        <end position="289"/>
    </location>
</feature>
<reference evidence="8 9" key="1">
    <citation type="submission" date="2023-04" db="EMBL/GenBank/DDBJ databases">
        <title>Forest soil microbial communities from Buena Vista Peninsula, Colon Province, Panama.</title>
        <authorList>
            <person name="Bouskill N."/>
        </authorList>
    </citation>
    <scope>NUCLEOTIDE SEQUENCE [LARGE SCALE GENOMIC DNA]</scope>
    <source>
        <strain evidence="8 9">CFH S0262</strain>
    </source>
</reference>
<evidence type="ECO:0000313" key="8">
    <source>
        <dbReference type="EMBL" id="MDH6281884.1"/>
    </source>
</evidence>
<dbReference type="NCBIfam" id="NF040570">
    <property type="entry name" value="guided_TnpB"/>
    <property type="match status" value="1"/>
</dbReference>
<dbReference type="Proteomes" id="UP001160334">
    <property type="component" value="Unassembled WGS sequence"/>
</dbReference>
<sequence>MHRSGSAPLSFLSVVSFRLPGMGEVVRYTYRLRPGARAQQGLIEEWHRCRFLWNEAVHQQKSVGRPSFGRLSKLLTAARSHNAWLRDGSQVAQQQTLRTYAQALDQSFTVKGRGRPVFKPRKKSLLSLEFTRRGFRIRDGRLVLPKGISVPVVWSRELPSEPTSVRITRDALGHWYASFVVRRDVPAVPEASGGIGVDWGVTTTGTTTDSGFDLPYLGHRKRCAAELARVQRKMARRHTGKRRPQSRGYERAKREAAKLHKKAARQTEHDARVWAKKVVERHDLIAVEDFKPVFLAKSTMARKAADAAIAAAKRELLERGARAGRKVVLVQPAYTTMTCSRCFARAKQQLGLAERTFRCPDCGYTAGRDRNAARVILAVAERGHTSVDDVRQSDHLLRVDGPVAV</sequence>
<name>A0ABT6MC40_9NOCA</name>